<evidence type="ECO:0000313" key="1">
    <source>
        <dbReference type="EMBL" id="MDF2261414.1"/>
    </source>
</evidence>
<reference evidence="1 2" key="1">
    <citation type="submission" date="2023-03" db="EMBL/GenBank/DDBJ databases">
        <title>Draft genome sequence of type strain Streptomyces ferralitis JCM 14344.</title>
        <authorList>
            <person name="Klaysubun C."/>
            <person name="Duangmal K."/>
        </authorList>
    </citation>
    <scope>NUCLEOTIDE SEQUENCE [LARGE SCALE GENOMIC DNA]</scope>
    <source>
        <strain evidence="1 2">JCM 14344</strain>
    </source>
</reference>
<dbReference type="Proteomes" id="UP001220022">
    <property type="component" value="Unassembled WGS sequence"/>
</dbReference>
<accession>A0ABT5ZC95</accession>
<sequence>MAQEMLAYPGWGYRLAAERGSHDATLFTRYAALGRRALTEGDNGRPSAVLRKTPAC</sequence>
<name>A0ABT5ZC95_9ACTN</name>
<dbReference type="EMBL" id="JARHTQ010000057">
    <property type="protein sequence ID" value="MDF2261414.1"/>
    <property type="molecule type" value="Genomic_DNA"/>
</dbReference>
<evidence type="ECO:0000313" key="2">
    <source>
        <dbReference type="Proteomes" id="UP001220022"/>
    </source>
</evidence>
<organism evidence="1 2">
    <name type="scientific">Streptantibioticus ferralitis</name>
    <dbReference type="NCBI Taxonomy" id="236510"/>
    <lineage>
        <taxon>Bacteria</taxon>
        <taxon>Bacillati</taxon>
        <taxon>Actinomycetota</taxon>
        <taxon>Actinomycetes</taxon>
        <taxon>Kitasatosporales</taxon>
        <taxon>Streptomycetaceae</taxon>
        <taxon>Streptantibioticus</taxon>
    </lineage>
</organism>
<dbReference type="RefSeq" id="WP_275823022.1">
    <property type="nucleotide sequence ID" value="NZ_BAAANM010000048.1"/>
</dbReference>
<comment type="caution">
    <text evidence="1">The sequence shown here is derived from an EMBL/GenBank/DDBJ whole genome shotgun (WGS) entry which is preliminary data.</text>
</comment>
<protein>
    <submittedName>
        <fullName evidence="1">Uncharacterized protein</fullName>
    </submittedName>
</protein>
<gene>
    <name evidence="1" type="ORF">P2L57_38565</name>
</gene>
<proteinExistence type="predicted"/>
<keyword evidence="2" id="KW-1185">Reference proteome</keyword>